<dbReference type="GO" id="GO:0016857">
    <property type="term" value="F:racemase and epimerase activity, acting on carbohydrates and derivatives"/>
    <property type="evidence" value="ECO:0007669"/>
    <property type="project" value="InterPro"/>
</dbReference>
<dbReference type="AlphaFoldDB" id="M9LS91"/>
<organism evidence="1 2">
    <name type="scientific">Pseudozyma antarctica (strain T-34)</name>
    <name type="common">Yeast</name>
    <name type="synonym">Candida antarctica</name>
    <dbReference type="NCBI Taxonomy" id="1151754"/>
    <lineage>
        <taxon>Eukaryota</taxon>
        <taxon>Fungi</taxon>
        <taxon>Dikarya</taxon>
        <taxon>Basidiomycota</taxon>
        <taxon>Ustilaginomycotina</taxon>
        <taxon>Ustilaginomycetes</taxon>
        <taxon>Ustilaginales</taxon>
        <taxon>Ustilaginaceae</taxon>
        <taxon>Moesziomyces</taxon>
    </lineage>
</organism>
<sequence>MEVTSHAALALLPYEPHLGHLLHRRFGTDPQVPPTLTFSQVRSKPSVASAWTSTRSIAPPPSVDACCLATILLIPPFRSTTMVRQEVLVLDIAADPSLVAQYIDHHAPGNVPPAVLASIRSAGIHNMRIFNFADRLVMLIDVDDDFDFAAKAASDGGNPDVEKWERLMQKFQREIPDPQGKQTDKWKHTQLCFDLSQHK</sequence>
<dbReference type="EMBL" id="DF196788">
    <property type="protein sequence ID" value="GAC76451.1"/>
    <property type="molecule type" value="Genomic_DNA"/>
</dbReference>
<dbReference type="Pfam" id="PF05336">
    <property type="entry name" value="rhaM"/>
    <property type="match status" value="1"/>
</dbReference>
<dbReference type="STRING" id="1151754.M9LS91"/>
<dbReference type="PANTHER" id="PTHR43239">
    <property type="entry name" value="UPF0734 PROTEIN DDB_G0273871/DDB_G0273177"/>
    <property type="match status" value="1"/>
</dbReference>
<dbReference type="Gene3D" id="3.30.70.100">
    <property type="match status" value="1"/>
</dbReference>
<evidence type="ECO:0008006" key="3">
    <source>
        <dbReference type="Google" id="ProtNLM"/>
    </source>
</evidence>
<evidence type="ECO:0000313" key="2">
    <source>
        <dbReference type="Proteomes" id="UP000011976"/>
    </source>
</evidence>
<gene>
    <name evidence="1" type="ORF">PANT_22c00033</name>
</gene>
<dbReference type="InterPro" id="IPR052996">
    <property type="entry name" value="Carb_Metab_Mutarotase"/>
</dbReference>
<dbReference type="OrthoDB" id="9981546at2759"/>
<dbReference type="InterPro" id="IPR011008">
    <property type="entry name" value="Dimeric_a/b-barrel"/>
</dbReference>
<dbReference type="PANTHER" id="PTHR43239:SF1">
    <property type="entry name" value="UPF0734 PROTEIN DDB_G0273871_DDB_G0273177"/>
    <property type="match status" value="1"/>
</dbReference>
<dbReference type="Proteomes" id="UP000011976">
    <property type="component" value="Unassembled WGS sequence"/>
</dbReference>
<accession>M9LS91</accession>
<dbReference type="SUPFAM" id="SSF54909">
    <property type="entry name" value="Dimeric alpha+beta barrel"/>
    <property type="match status" value="1"/>
</dbReference>
<dbReference type="InterPro" id="IPR008000">
    <property type="entry name" value="Rham/fucose_mutarotase"/>
</dbReference>
<evidence type="ECO:0000313" key="1">
    <source>
        <dbReference type="EMBL" id="GAC76451.1"/>
    </source>
</evidence>
<reference evidence="2" key="1">
    <citation type="journal article" date="2013" name="Genome Announc.">
        <title>Genome sequence of the basidiomycetous yeast Pseudozyma antarctica T-34, a producer of the glycolipid biosurfactants mannosylerythritol lipids.</title>
        <authorList>
            <person name="Morita T."/>
            <person name="Koike H."/>
            <person name="Koyama Y."/>
            <person name="Hagiwara H."/>
            <person name="Ito E."/>
            <person name="Fukuoka T."/>
            <person name="Imura T."/>
            <person name="Machida M."/>
            <person name="Kitamoto D."/>
        </authorList>
    </citation>
    <scope>NUCLEOTIDE SEQUENCE [LARGE SCALE GENOMIC DNA]</scope>
    <source>
        <strain evidence="2">T-34</strain>
    </source>
</reference>
<protein>
    <recommendedName>
        <fullName evidence="3">L-rhamnose mutarotase</fullName>
    </recommendedName>
</protein>
<name>M9LS91_PSEA3</name>
<proteinExistence type="predicted"/>